<dbReference type="Proteomes" id="UP000244855">
    <property type="component" value="Unassembled WGS sequence"/>
</dbReference>
<reference evidence="2 3" key="1">
    <citation type="journal article" date="2018" name="Sci. Rep.">
        <title>Comparative genomics provides insights into the lifestyle and reveals functional heterogeneity of dark septate endophytic fungi.</title>
        <authorList>
            <person name="Knapp D.G."/>
            <person name="Nemeth J.B."/>
            <person name="Barry K."/>
            <person name="Hainaut M."/>
            <person name="Henrissat B."/>
            <person name="Johnson J."/>
            <person name="Kuo A."/>
            <person name="Lim J.H.P."/>
            <person name="Lipzen A."/>
            <person name="Nolan M."/>
            <person name="Ohm R.A."/>
            <person name="Tamas L."/>
            <person name="Grigoriev I.V."/>
            <person name="Spatafora J.W."/>
            <person name="Nagy L.G."/>
            <person name="Kovacs G.M."/>
        </authorList>
    </citation>
    <scope>NUCLEOTIDE SEQUENCE [LARGE SCALE GENOMIC DNA]</scope>
    <source>
        <strain evidence="2 3">DSE2036</strain>
    </source>
</reference>
<accession>A0A2V1D560</accession>
<dbReference type="STRING" id="97972.A0A2V1D560"/>
<gene>
    <name evidence="2" type="ORF">DM02DRAFT_663010</name>
</gene>
<dbReference type="OrthoDB" id="4672515at2759"/>
<organism evidence="2 3">
    <name type="scientific">Periconia macrospinosa</name>
    <dbReference type="NCBI Taxonomy" id="97972"/>
    <lineage>
        <taxon>Eukaryota</taxon>
        <taxon>Fungi</taxon>
        <taxon>Dikarya</taxon>
        <taxon>Ascomycota</taxon>
        <taxon>Pezizomycotina</taxon>
        <taxon>Dothideomycetes</taxon>
        <taxon>Pleosporomycetidae</taxon>
        <taxon>Pleosporales</taxon>
        <taxon>Massarineae</taxon>
        <taxon>Periconiaceae</taxon>
        <taxon>Periconia</taxon>
    </lineage>
</organism>
<feature type="signal peptide" evidence="1">
    <location>
        <begin position="1"/>
        <end position="20"/>
    </location>
</feature>
<protein>
    <recommendedName>
        <fullName evidence="4">Cyanovirin-N domain-containing protein</fullName>
    </recommendedName>
</protein>
<evidence type="ECO:0000256" key="1">
    <source>
        <dbReference type="SAM" id="SignalP"/>
    </source>
</evidence>
<keyword evidence="1" id="KW-0732">Signal</keyword>
<proteinExistence type="predicted"/>
<sequence>MSIKTLLLGALALAPTAINAAPTTAKAFDCRLHQSPYQWLVSNYIVTTNNDILAWGRGAIGVKGISRCEDCTVNSNLVLTCKCSELTYPDFGPVSSLDLSEHINVYNGFLLQDFKGTPKPPANVSSIKIPADNSFGIGVGGVNCFNPTKPEACKNYQVQYPGYCREGGVLGSYGGEPLTCWSYYNYPVQNYSGYWFIFEYMNIYAAAPNAWEFLYYDNVECKGEPMKVTTGSEVSKCLRFSDKLVHAVTARPLWNADY</sequence>
<evidence type="ECO:0008006" key="4">
    <source>
        <dbReference type="Google" id="ProtNLM"/>
    </source>
</evidence>
<dbReference type="Gene3D" id="2.30.60.10">
    <property type="entry name" value="Cyanovirin-N"/>
    <property type="match status" value="1"/>
</dbReference>
<dbReference type="EMBL" id="KZ805690">
    <property type="protein sequence ID" value="PVH92364.1"/>
    <property type="molecule type" value="Genomic_DNA"/>
</dbReference>
<evidence type="ECO:0000313" key="2">
    <source>
        <dbReference type="EMBL" id="PVH92364.1"/>
    </source>
</evidence>
<evidence type="ECO:0000313" key="3">
    <source>
        <dbReference type="Proteomes" id="UP000244855"/>
    </source>
</evidence>
<name>A0A2V1D560_9PLEO</name>
<dbReference type="InterPro" id="IPR036673">
    <property type="entry name" value="Cyanovirin-N_sf"/>
</dbReference>
<dbReference type="AlphaFoldDB" id="A0A2V1D560"/>
<feature type="chain" id="PRO_5016096197" description="Cyanovirin-N domain-containing protein" evidence="1">
    <location>
        <begin position="21"/>
        <end position="258"/>
    </location>
</feature>
<keyword evidence="3" id="KW-1185">Reference proteome</keyword>